<dbReference type="EMBL" id="MHQL01000057">
    <property type="protein sequence ID" value="OHA01668.1"/>
    <property type="molecule type" value="Genomic_DNA"/>
</dbReference>
<evidence type="ECO:0000313" key="1">
    <source>
        <dbReference type="EMBL" id="OHA01668.1"/>
    </source>
</evidence>
<reference evidence="1 2" key="1">
    <citation type="journal article" date="2016" name="Nat. Commun.">
        <title>Thousands of microbial genomes shed light on interconnected biogeochemical processes in an aquifer system.</title>
        <authorList>
            <person name="Anantharaman K."/>
            <person name="Brown C.T."/>
            <person name="Hug L.A."/>
            <person name="Sharon I."/>
            <person name="Castelle C.J."/>
            <person name="Probst A.J."/>
            <person name="Thomas B.C."/>
            <person name="Singh A."/>
            <person name="Wilkins M.J."/>
            <person name="Karaoz U."/>
            <person name="Brodie E.L."/>
            <person name="Williams K.H."/>
            <person name="Hubbard S.S."/>
            <person name="Banfield J.F."/>
        </authorList>
    </citation>
    <scope>NUCLEOTIDE SEQUENCE [LARGE SCALE GENOMIC DNA]</scope>
</reference>
<gene>
    <name evidence="1" type="ORF">A3C16_04435</name>
</gene>
<sequence length="73" mass="8069">MRVSAPRYVRWLLVAGCIADKLMPKGNGVSRSGNPWTSAREGMFWCLLVLTGKLVQEGFFPVGNPQASARELF</sequence>
<organism evidence="1 2">
    <name type="scientific">Candidatus Sungbacteria bacterium RIFCSPHIGHO2_02_FULL_51_29</name>
    <dbReference type="NCBI Taxonomy" id="1802273"/>
    <lineage>
        <taxon>Bacteria</taxon>
        <taxon>Candidatus Sungiibacteriota</taxon>
    </lineage>
</organism>
<dbReference type="AlphaFoldDB" id="A0A1G2KQG8"/>
<evidence type="ECO:0000313" key="2">
    <source>
        <dbReference type="Proteomes" id="UP000177811"/>
    </source>
</evidence>
<name>A0A1G2KQG8_9BACT</name>
<accession>A0A1G2KQG8</accession>
<proteinExistence type="predicted"/>
<comment type="caution">
    <text evidence="1">The sequence shown here is derived from an EMBL/GenBank/DDBJ whole genome shotgun (WGS) entry which is preliminary data.</text>
</comment>
<dbReference type="Proteomes" id="UP000177811">
    <property type="component" value="Unassembled WGS sequence"/>
</dbReference>
<protein>
    <submittedName>
        <fullName evidence="1">Uncharacterized protein</fullName>
    </submittedName>
</protein>